<name>A0A9D4GFQ4_DREPO</name>
<reference evidence="1" key="2">
    <citation type="submission" date="2020-11" db="EMBL/GenBank/DDBJ databases">
        <authorList>
            <person name="McCartney M.A."/>
            <person name="Auch B."/>
            <person name="Kono T."/>
            <person name="Mallez S."/>
            <person name="Becker A."/>
            <person name="Gohl D.M."/>
            <person name="Silverstein K.A.T."/>
            <person name="Koren S."/>
            <person name="Bechman K.B."/>
            <person name="Herman A."/>
            <person name="Abrahante J.E."/>
            <person name="Garbe J."/>
        </authorList>
    </citation>
    <scope>NUCLEOTIDE SEQUENCE</scope>
    <source>
        <strain evidence="1">Duluth1</strain>
        <tissue evidence="1">Whole animal</tissue>
    </source>
</reference>
<dbReference type="Proteomes" id="UP000828390">
    <property type="component" value="Unassembled WGS sequence"/>
</dbReference>
<dbReference type="AlphaFoldDB" id="A0A9D4GFQ4"/>
<sequence length="59" mass="6548">MLSIVKAVRKLENGKAQGPDSIQSEELKVSLETVADALMQYDRKSGCILDTQREENTPI</sequence>
<gene>
    <name evidence="1" type="ORF">DPMN_143092</name>
</gene>
<accession>A0A9D4GFQ4</accession>
<evidence type="ECO:0000313" key="1">
    <source>
        <dbReference type="EMBL" id="KAH3814588.1"/>
    </source>
</evidence>
<evidence type="ECO:0000313" key="2">
    <source>
        <dbReference type="Proteomes" id="UP000828390"/>
    </source>
</evidence>
<protein>
    <submittedName>
        <fullName evidence="1">Uncharacterized protein</fullName>
    </submittedName>
</protein>
<proteinExistence type="predicted"/>
<keyword evidence="2" id="KW-1185">Reference proteome</keyword>
<comment type="caution">
    <text evidence="1">The sequence shown here is derived from an EMBL/GenBank/DDBJ whole genome shotgun (WGS) entry which is preliminary data.</text>
</comment>
<dbReference type="EMBL" id="JAIWYP010000006">
    <property type="protein sequence ID" value="KAH3814588.1"/>
    <property type="molecule type" value="Genomic_DNA"/>
</dbReference>
<organism evidence="1 2">
    <name type="scientific">Dreissena polymorpha</name>
    <name type="common">Zebra mussel</name>
    <name type="synonym">Mytilus polymorpha</name>
    <dbReference type="NCBI Taxonomy" id="45954"/>
    <lineage>
        <taxon>Eukaryota</taxon>
        <taxon>Metazoa</taxon>
        <taxon>Spiralia</taxon>
        <taxon>Lophotrochozoa</taxon>
        <taxon>Mollusca</taxon>
        <taxon>Bivalvia</taxon>
        <taxon>Autobranchia</taxon>
        <taxon>Heteroconchia</taxon>
        <taxon>Euheterodonta</taxon>
        <taxon>Imparidentia</taxon>
        <taxon>Neoheterodontei</taxon>
        <taxon>Myida</taxon>
        <taxon>Dreissenoidea</taxon>
        <taxon>Dreissenidae</taxon>
        <taxon>Dreissena</taxon>
    </lineage>
</organism>
<reference evidence="1" key="1">
    <citation type="journal article" date="2019" name="bioRxiv">
        <title>The Genome of the Zebra Mussel, Dreissena polymorpha: A Resource for Invasive Species Research.</title>
        <authorList>
            <person name="McCartney M.A."/>
            <person name="Auch B."/>
            <person name="Kono T."/>
            <person name="Mallez S."/>
            <person name="Zhang Y."/>
            <person name="Obille A."/>
            <person name="Becker A."/>
            <person name="Abrahante J.E."/>
            <person name="Garbe J."/>
            <person name="Badalamenti J.P."/>
            <person name="Herman A."/>
            <person name="Mangelson H."/>
            <person name="Liachko I."/>
            <person name="Sullivan S."/>
            <person name="Sone E.D."/>
            <person name="Koren S."/>
            <person name="Silverstein K.A.T."/>
            <person name="Beckman K.B."/>
            <person name="Gohl D.M."/>
        </authorList>
    </citation>
    <scope>NUCLEOTIDE SEQUENCE</scope>
    <source>
        <strain evidence="1">Duluth1</strain>
        <tissue evidence="1">Whole animal</tissue>
    </source>
</reference>